<dbReference type="GO" id="GO:0015293">
    <property type="term" value="F:symporter activity"/>
    <property type="evidence" value="ECO:0007669"/>
    <property type="project" value="InterPro"/>
</dbReference>
<feature type="transmembrane region" description="Helical" evidence="1">
    <location>
        <begin position="190"/>
        <end position="211"/>
    </location>
</feature>
<keyword evidence="1" id="KW-0812">Transmembrane</keyword>
<keyword evidence="1" id="KW-1133">Transmembrane helix</keyword>
<feature type="transmembrane region" description="Helical" evidence="1">
    <location>
        <begin position="240"/>
        <end position="260"/>
    </location>
</feature>
<proteinExistence type="predicted"/>
<dbReference type="GO" id="GO:0005886">
    <property type="term" value="C:plasma membrane"/>
    <property type="evidence" value="ECO:0007669"/>
    <property type="project" value="TreeGrafter"/>
</dbReference>
<dbReference type="PANTHER" id="PTHR11328:SF24">
    <property type="entry name" value="MAJOR FACILITATOR SUPERFAMILY (MFS) PROFILE DOMAIN-CONTAINING PROTEIN"/>
    <property type="match status" value="1"/>
</dbReference>
<feature type="transmembrane region" description="Helical" evidence="1">
    <location>
        <begin position="51"/>
        <end position="70"/>
    </location>
</feature>
<dbReference type="NCBIfam" id="TIGR00792">
    <property type="entry name" value="gph"/>
    <property type="match status" value="1"/>
</dbReference>
<accession>A0A3E2WRC7</accession>
<gene>
    <name evidence="2" type="ORF">DWX41_13635</name>
</gene>
<keyword evidence="1" id="KW-0472">Membrane</keyword>
<evidence type="ECO:0000256" key="1">
    <source>
        <dbReference type="SAM" id="Phobius"/>
    </source>
</evidence>
<dbReference type="InterPro" id="IPR039672">
    <property type="entry name" value="MFS_2"/>
</dbReference>
<feature type="transmembrane region" description="Helical" evidence="1">
    <location>
        <begin position="91"/>
        <end position="112"/>
    </location>
</feature>
<sequence length="461" mass="49972">MEKIKQTLEAANVKLSWRERFSYGAADVYGTLFGNFLSTFILYYYTDILGISAAVAANIFLVCNLVDAFTAISAGPIADKVRTKWGTYRPFCLFGAIPQAIALVLCFTKIQAGEGTKVIWAMATYLLVNVCYAFINTAYSTLCSAMTTNVNERGVLNVFKIGGSATGSLVVSLLALPLVAAIGAGNEARGYQGAAAVMGILSAVMLLIAFFGTKERVVVEKTEKVKVIDSFKMVLKNKPCILMIFLLMFIAWTFNFRFAVVMYYCKYYLGDAGLLTGFNSLVSLVGIPAIIPIPGLYKKLGKKNTMVLVAILTILNGIVFLLAHQNYYMVAFGFILFGVTLNASFSVVWGMIPDTIEYGEWKTGVRAPGAVVSACAFARKIAIAVATWSVGQALSLIHYSAELEVQTAATNTGIYYLNAVPLIIGGILMLIVILPYNLTQEKFESILKEIDARKASSGSQG</sequence>
<feature type="transmembrane region" description="Helical" evidence="1">
    <location>
        <begin position="118"/>
        <end position="140"/>
    </location>
</feature>
<feature type="transmembrane region" description="Helical" evidence="1">
    <location>
        <begin position="329"/>
        <end position="352"/>
    </location>
</feature>
<name>A0A3E2WRC7_9FIRM</name>
<feature type="transmembrane region" description="Helical" evidence="1">
    <location>
        <begin position="161"/>
        <end position="184"/>
    </location>
</feature>
<feature type="transmembrane region" description="Helical" evidence="1">
    <location>
        <begin position="413"/>
        <end position="438"/>
    </location>
</feature>
<dbReference type="SUPFAM" id="SSF103473">
    <property type="entry name" value="MFS general substrate transporter"/>
    <property type="match status" value="1"/>
</dbReference>
<evidence type="ECO:0000313" key="3">
    <source>
        <dbReference type="Proteomes" id="UP000261111"/>
    </source>
</evidence>
<feature type="transmembrane region" description="Helical" evidence="1">
    <location>
        <begin position="305"/>
        <end position="323"/>
    </location>
</feature>
<evidence type="ECO:0000313" key="2">
    <source>
        <dbReference type="EMBL" id="RGC29854.1"/>
    </source>
</evidence>
<dbReference type="CDD" id="cd17332">
    <property type="entry name" value="MFS_MelB_like"/>
    <property type="match status" value="1"/>
</dbReference>
<dbReference type="Proteomes" id="UP000261111">
    <property type="component" value="Unassembled WGS sequence"/>
</dbReference>
<dbReference type="GeneID" id="93332761"/>
<feature type="transmembrane region" description="Helical" evidence="1">
    <location>
        <begin position="272"/>
        <end position="293"/>
    </location>
</feature>
<protein>
    <submittedName>
        <fullName evidence="2">MFS transporter</fullName>
    </submittedName>
</protein>
<dbReference type="RefSeq" id="WP_025654796.1">
    <property type="nucleotide sequence ID" value="NZ_QVIA01000014.1"/>
</dbReference>
<dbReference type="EMBL" id="QVIA01000014">
    <property type="protein sequence ID" value="RGC29854.1"/>
    <property type="molecule type" value="Genomic_DNA"/>
</dbReference>
<comment type="caution">
    <text evidence="2">The sequence shown here is derived from an EMBL/GenBank/DDBJ whole genome shotgun (WGS) entry which is preliminary data.</text>
</comment>
<dbReference type="AlphaFoldDB" id="A0A3E2WRC7"/>
<feature type="transmembrane region" description="Helical" evidence="1">
    <location>
        <begin position="21"/>
        <end position="45"/>
    </location>
</feature>
<dbReference type="GO" id="GO:0008643">
    <property type="term" value="P:carbohydrate transport"/>
    <property type="evidence" value="ECO:0007669"/>
    <property type="project" value="InterPro"/>
</dbReference>
<reference evidence="2 3" key="1">
    <citation type="submission" date="2018-08" db="EMBL/GenBank/DDBJ databases">
        <title>A genome reference for cultivated species of the human gut microbiota.</title>
        <authorList>
            <person name="Zou Y."/>
            <person name="Xue W."/>
            <person name="Luo G."/>
        </authorList>
    </citation>
    <scope>NUCLEOTIDE SEQUENCE [LARGE SCALE GENOMIC DNA]</scope>
    <source>
        <strain evidence="2 3">AF19-21</strain>
    </source>
</reference>
<dbReference type="InterPro" id="IPR001927">
    <property type="entry name" value="Na/Gal_symport"/>
</dbReference>
<dbReference type="InterPro" id="IPR036259">
    <property type="entry name" value="MFS_trans_sf"/>
</dbReference>
<dbReference type="Pfam" id="PF13347">
    <property type="entry name" value="MFS_2"/>
    <property type="match status" value="1"/>
</dbReference>
<dbReference type="PANTHER" id="PTHR11328">
    <property type="entry name" value="MAJOR FACILITATOR SUPERFAMILY DOMAIN-CONTAINING PROTEIN"/>
    <property type="match status" value="1"/>
</dbReference>
<dbReference type="Gene3D" id="1.20.1250.20">
    <property type="entry name" value="MFS general substrate transporter like domains"/>
    <property type="match status" value="1"/>
</dbReference>
<dbReference type="GO" id="GO:0006814">
    <property type="term" value="P:sodium ion transport"/>
    <property type="evidence" value="ECO:0007669"/>
    <property type="project" value="InterPro"/>
</dbReference>
<organism evidence="2 3">
    <name type="scientific">Hungatella hathewayi</name>
    <dbReference type="NCBI Taxonomy" id="154046"/>
    <lineage>
        <taxon>Bacteria</taxon>
        <taxon>Bacillati</taxon>
        <taxon>Bacillota</taxon>
        <taxon>Clostridia</taxon>
        <taxon>Lachnospirales</taxon>
        <taxon>Lachnospiraceae</taxon>
        <taxon>Hungatella</taxon>
    </lineage>
</organism>